<dbReference type="EMBL" id="JBHSVR010000001">
    <property type="protein sequence ID" value="MFC6633551.1"/>
    <property type="molecule type" value="Genomic_DNA"/>
</dbReference>
<keyword evidence="1" id="KW-1133">Transmembrane helix</keyword>
<gene>
    <name evidence="2" type="ORF">ACFQBM_09680</name>
</gene>
<dbReference type="Proteomes" id="UP001596425">
    <property type="component" value="Unassembled WGS sequence"/>
</dbReference>
<reference evidence="3" key="1">
    <citation type="journal article" date="2019" name="Int. J. Syst. Evol. Microbiol.">
        <title>The Global Catalogue of Microorganisms (GCM) 10K type strain sequencing project: providing services to taxonomists for standard genome sequencing and annotation.</title>
        <authorList>
            <consortium name="The Broad Institute Genomics Platform"/>
            <consortium name="The Broad Institute Genome Sequencing Center for Infectious Disease"/>
            <person name="Wu L."/>
            <person name="Ma J."/>
        </authorList>
    </citation>
    <scope>NUCLEOTIDE SEQUENCE [LARGE SCALE GENOMIC DNA]</scope>
    <source>
        <strain evidence="3">CGMCC 1.13718</strain>
    </source>
</reference>
<comment type="caution">
    <text evidence="2">The sequence shown here is derived from an EMBL/GenBank/DDBJ whole genome shotgun (WGS) entry which is preliminary data.</text>
</comment>
<proteinExistence type="predicted"/>
<organism evidence="2 3">
    <name type="scientific">Microbulbifer taiwanensis</name>
    <dbReference type="NCBI Taxonomy" id="986746"/>
    <lineage>
        <taxon>Bacteria</taxon>
        <taxon>Pseudomonadati</taxon>
        <taxon>Pseudomonadota</taxon>
        <taxon>Gammaproteobacteria</taxon>
        <taxon>Cellvibrionales</taxon>
        <taxon>Microbulbiferaceae</taxon>
        <taxon>Microbulbifer</taxon>
    </lineage>
</organism>
<keyword evidence="1" id="KW-0812">Transmembrane</keyword>
<keyword evidence="3" id="KW-1185">Reference proteome</keyword>
<keyword evidence="1" id="KW-0472">Membrane</keyword>
<feature type="transmembrane region" description="Helical" evidence="1">
    <location>
        <begin position="32"/>
        <end position="55"/>
    </location>
</feature>
<accession>A0ABW1YM19</accession>
<evidence type="ECO:0000313" key="2">
    <source>
        <dbReference type="EMBL" id="MFC6633551.1"/>
    </source>
</evidence>
<sequence>MREIPVQVTGPVLLGIVLVGSLWKHLAGEYPLWMAVAVGVVFSAALVNNVVARLANGRPLVEFRQDDDIWRG</sequence>
<feature type="transmembrane region" description="Helical" evidence="1">
    <location>
        <begin position="7"/>
        <end position="26"/>
    </location>
</feature>
<dbReference type="RefSeq" id="WP_193192875.1">
    <property type="nucleotide sequence ID" value="NZ_JACZFR010000035.1"/>
</dbReference>
<evidence type="ECO:0008006" key="4">
    <source>
        <dbReference type="Google" id="ProtNLM"/>
    </source>
</evidence>
<protein>
    <recommendedName>
        <fullName evidence="4">SoxR reducing system RseC family protein</fullName>
    </recommendedName>
</protein>
<name>A0ABW1YM19_9GAMM</name>
<evidence type="ECO:0000313" key="3">
    <source>
        <dbReference type="Proteomes" id="UP001596425"/>
    </source>
</evidence>
<evidence type="ECO:0000256" key="1">
    <source>
        <dbReference type="SAM" id="Phobius"/>
    </source>
</evidence>